<dbReference type="Proteomes" id="UP001152523">
    <property type="component" value="Unassembled WGS sequence"/>
</dbReference>
<sequence length="46" mass="5252">MCRNSGDIPVFLTLHPRRRRYIVVLEDTPSTMYEEVVQTEGDGNVG</sequence>
<keyword evidence="2" id="KW-1185">Reference proteome</keyword>
<reference evidence="1" key="1">
    <citation type="submission" date="2022-07" db="EMBL/GenBank/DDBJ databases">
        <authorList>
            <person name="Macas J."/>
            <person name="Novak P."/>
            <person name="Neumann P."/>
        </authorList>
    </citation>
    <scope>NUCLEOTIDE SEQUENCE</scope>
</reference>
<evidence type="ECO:0000313" key="2">
    <source>
        <dbReference type="Proteomes" id="UP001152523"/>
    </source>
</evidence>
<comment type="caution">
    <text evidence="1">The sequence shown here is derived from an EMBL/GenBank/DDBJ whole genome shotgun (WGS) entry which is preliminary data.</text>
</comment>
<evidence type="ECO:0000313" key="1">
    <source>
        <dbReference type="EMBL" id="CAH9093548.1"/>
    </source>
</evidence>
<proteinExistence type="predicted"/>
<gene>
    <name evidence="1" type="ORF">CEPIT_LOCUS12549</name>
</gene>
<organism evidence="1 2">
    <name type="scientific">Cuscuta epithymum</name>
    <dbReference type="NCBI Taxonomy" id="186058"/>
    <lineage>
        <taxon>Eukaryota</taxon>
        <taxon>Viridiplantae</taxon>
        <taxon>Streptophyta</taxon>
        <taxon>Embryophyta</taxon>
        <taxon>Tracheophyta</taxon>
        <taxon>Spermatophyta</taxon>
        <taxon>Magnoliopsida</taxon>
        <taxon>eudicotyledons</taxon>
        <taxon>Gunneridae</taxon>
        <taxon>Pentapetalae</taxon>
        <taxon>asterids</taxon>
        <taxon>lamiids</taxon>
        <taxon>Solanales</taxon>
        <taxon>Convolvulaceae</taxon>
        <taxon>Cuscuteae</taxon>
        <taxon>Cuscuta</taxon>
        <taxon>Cuscuta subgen. Cuscuta</taxon>
    </lineage>
</organism>
<protein>
    <submittedName>
        <fullName evidence="1">Uncharacterized protein</fullName>
    </submittedName>
</protein>
<dbReference type="EMBL" id="CAMAPF010000076">
    <property type="protein sequence ID" value="CAH9093548.1"/>
    <property type="molecule type" value="Genomic_DNA"/>
</dbReference>
<name>A0AAV0D6Q9_9ASTE</name>
<accession>A0AAV0D6Q9</accession>
<dbReference type="AlphaFoldDB" id="A0AAV0D6Q9"/>